<sequence>MTMPNQPAAPIDGMRLGGLRARADRGDTAAAEEIRRLIPDPVAYYERRSLEHGAAVGNPHSAERLARLYPETVPAPTPVQPPQVGLPEPAAASVPPSAEDLDALRTRILQTAGLEEADAVLLTGTTAEQLLDQANAVRALYASRAPAVPVFAPNPGQAAGNTAPPAPSGMNRGRELYHREKAAGQTGRVRYG</sequence>
<gene>
    <name evidence="2" type="ORF">GCM10023175_51990</name>
</gene>
<evidence type="ECO:0000313" key="2">
    <source>
        <dbReference type="EMBL" id="GAA4554341.1"/>
    </source>
</evidence>
<reference evidence="3" key="1">
    <citation type="journal article" date="2019" name="Int. J. Syst. Evol. Microbiol.">
        <title>The Global Catalogue of Microorganisms (GCM) 10K type strain sequencing project: providing services to taxonomists for standard genome sequencing and annotation.</title>
        <authorList>
            <consortium name="The Broad Institute Genomics Platform"/>
            <consortium name="The Broad Institute Genome Sequencing Center for Infectious Disease"/>
            <person name="Wu L."/>
            <person name="Ma J."/>
        </authorList>
    </citation>
    <scope>NUCLEOTIDE SEQUENCE [LARGE SCALE GENOMIC DNA]</scope>
    <source>
        <strain evidence="3">JCM 17906</strain>
    </source>
</reference>
<accession>A0ABP8RZ76</accession>
<keyword evidence="3" id="KW-1185">Reference proteome</keyword>
<evidence type="ECO:0000313" key="3">
    <source>
        <dbReference type="Proteomes" id="UP001501598"/>
    </source>
</evidence>
<organism evidence="2 3">
    <name type="scientific">Pseudonocardia xishanensis</name>
    <dbReference type="NCBI Taxonomy" id="630995"/>
    <lineage>
        <taxon>Bacteria</taxon>
        <taxon>Bacillati</taxon>
        <taxon>Actinomycetota</taxon>
        <taxon>Actinomycetes</taxon>
        <taxon>Pseudonocardiales</taxon>
        <taxon>Pseudonocardiaceae</taxon>
        <taxon>Pseudonocardia</taxon>
    </lineage>
</organism>
<dbReference type="Proteomes" id="UP001501598">
    <property type="component" value="Unassembled WGS sequence"/>
</dbReference>
<dbReference type="RefSeq" id="WP_345423954.1">
    <property type="nucleotide sequence ID" value="NZ_BAABGT010000083.1"/>
</dbReference>
<feature type="compositionally biased region" description="Basic and acidic residues" evidence="1">
    <location>
        <begin position="172"/>
        <end position="182"/>
    </location>
</feature>
<comment type="caution">
    <text evidence="2">The sequence shown here is derived from an EMBL/GenBank/DDBJ whole genome shotgun (WGS) entry which is preliminary data.</text>
</comment>
<name>A0ABP8RZ76_9PSEU</name>
<proteinExistence type="predicted"/>
<protein>
    <submittedName>
        <fullName evidence="2">Uncharacterized protein</fullName>
    </submittedName>
</protein>
<dbReference type="EMBL" id="BAABGT010000083">
    <property type="protein sequence ID" value="GAA4554341.1"/>
    <property type="molecule type" value="Genomic_DNA"/>
</dbReference>
<feature type="region of interest" description="Disordered" evidence="1">
    <location>
        <begin position="152"/>
        <end position="192"/>
    </location>
</feature>
<evidence type="ECO:0000256" key="1">
    <source>
        <dbReference type="SAM" id="MobiDB-lite"/>
    </source>
</evidence>